<dbReference type="GO" id="GO:0048705">
    <property type="term" value="P:skeletal system morphogenesis"/>
    <property type="evidence" value="ECO:0007669"/>
    <property type="project" value="TreeGrafter"/>
</dbReference>
<dbReference type="GO" id="GO:0061182">
    <property type="term" value="P:negative regulation of chondrocyte development"/>
    <property type="evidence" value="ECO:0007669"/>
    <property type="project" value="TreeGrafter"/>
</dbReference>
<comment type="subcellular location">
    <subcellularLocation>
        <location evidence="1">Cytoplasm</location>
        <location evidence="1">Cytoskeleton</location>
    </subcellularLocation>
</comment>
<organism evidence="7 8">
    <name type="scientific">Monodon monoceros</name>
    <name type="common">Narwhal</name>
    <name type="synonym">Ceratodon monodon</name>
    <dbReference type="NCBI Taxonomy" id="40151"/>
    <lineage>
        <taxon>Eukaryota</taxon>
        <taxon>Metazoa</taxon>
        <taxon>Chordata</taxon>
        <taxon>Craniata</taxon>
        <taxon>Vertebrata</taxon>
        <taxon>Euteleostomi</taxon>
        <taxon>Mammalia</taxon>
        <taxon>Eutheria</taxon>
        <taxon>Laurasiatheria</taxon>
        <taxon>Artiodactyla</taxon>
        <taxon>Whippomorpha</taxon>
        <taxon>Cetacea</taxon>
        <taxon>Odontoceti</taxon>
        <taxon>Monodontidae</taxon>
        <taxon>Monodon</taxon>
    </lineage>
</organism>
<evidence type="ECO:0000313" key="8">
    <source>
        <dbReference type="Proteomes" id="UP000308365"/>
    </source>
</evidence>
<dbReference type="GO" id="GO:0032432">
    <property type="term" value="C:actin filament bundle"/>
    <property type="evidence" value="ECO:0007669"/>
    <property type="project" value="TreeGrafter"/>
</dbReference>
<name>A0A4U1FCS1_MONMO</name>
<feature type="region of interest" description="Disordered" evidence="6">
    <location>
        <begin position="29"/>
        <end position="95"/>
    </location>
</feature>
<evidence type="ECO:0000256" key="5">
    <source>
        <dbReference type="ARBA" id="ARBA00023212"/>
    </source>
</evidence>
<keyword evidence="5" id="KW-0206">Cytoskeleton</keyword>
<evidence type="ECO:0000256" key="4">
    <source>
        <dbReference type="ARBA" id="ARBA00022490"/>
    </source>
</evidence>
<evidence type="ECO:0000256" key="3">
    <source>
        <dbReference type="ARBA" id="ARBA00011189"/>
    </source>
</evidence>
<accession>A0A4U1FCS1</accession>
<keyword evidence="4" id="KW-0963">Cytoplasm</keyword>
<dbReference type="Pfam" id="PF15068">
    <property type="entry name" value="FAM101"/>
    <property type="match status" value="1"/>
</dbReference>
<evidence type="ECO:0000313" key="7">
    <source>
        <dbReference type="EMBL" id="TKC47512.1"/>
    </source>
</evidence>
<evidence type="ECO:0000256" key="2">
    <source>
        <dbReference type="ARBA" id="ARBA00009886"/>
    </source>
</evidence>
<protein>
    <recommendedName>
        <fullName evidence="9">Refilin B</fullName>
    </recommendedName>
</protein>
<dbReference type="AlphaFoldDB" id="A0A4U1FCS1"/>
<comment type="caution">
    <text evidence="7">The sequence shown here is derived from an EMBL/GenBank/DDBJ whole genome shotgun (WGS) entry which is preliminary data.</text>
</comment>
<evidence type="ECO:0000256" key="6">
    <source>
        <dbReference type="SAM" id="MobiDB-lite"/>
    </source>
</evidence>
<comment type="similarity">
    <text evidence="2">Belongs to the Refilin family.</text>
</comment>
<dbReference type="InterPro" id="IPR028215">
    <property type="entry name" value="Refilin"/>
</dbReference>
<dbReference type="GO" id="GO:0031005">
    <property type="term" value="F:filamin binding"/>
    <property type="evidence" value="ECO:0007669"/>
    <property type="project" value="InterPro"/>
</dbReference>
<dbReference type="GO" id="GO:1900158">
    <property type="term" value="P:negative regulation of bone mineralization involved in bone maturation"/>
    <property type="evidence" value="ECO:0007669"/>
    <property type="project" value="TreeGrafter"/>
</dbReference>
<dbReference type="Proteomes" id="UP000308365">
    <property type="component" value="Unassembled WGS sequence"/>
</dbReference>
<comment type="subunit">
    <text evidence="3">Interacts with FLNA and FLNB.</text>
</comment>
<dbReference type="PANTHER" id="PTHR31848">
    <property type="match status" value="1"/>
</dbReference>
<dbReference type="PANTHER" id="PTHR31848:SF2">
    <property type="entry name" value="REFILIN-B"/>
    <property type="match status" value="1"/>
</dbReference>
<evidence type="ECO:0000256" key="1">
    <source>
        <dbReference type="ARBA" id="ARBA00004245"/>
    </source>
</evidence>
<proteinExistence type="inferred from homology"/>
<reference evidence="8" key="1">
    <citation type="journal article" date="2019" name="IScience">
        <title>Narwhal Genome Reveals Long-Term Low Genetic Diversity despite Current Large Abundance Size.</title>
        <authorList>
            <person name="Westbury M.V."/>
            <person name="Petersen B."/>
            <person name="Garde E."/>
            <person name="Heide-Jorgensen M.P."/>
            <person name="Lorenzen E.D."/>
        </authorList>
    </citation>
    <scope>NUCLEOTIDE SEQUENCE [LARGE SCALE GENOMIC DNA]</scope>
</reference>
<evidence type="ECO:0008006" key="9">
    <source>
        <dbReference type="Google" id="ProtNLM"/>
    </source>
</evidence>
<dbReference type="GO" id="GO:0061572">
    <property type="term" value="P:actin filament bundle organization"/>
    <property type="evidence" value="ECO:0007669"/>
    <property type="project" value="InterPro"/>
</dbReference>
<dbReference type="EMBL" id="RWIC01000207">
    <property type="protein sequence ID" value="TKC47512.1"/>
    <property type="molecule type" value="Genomic_DNA"/>
</dbReference>
<sequence>MGRLKSDGSCCKSPSAHLQQDCHEFTEVQDVPELVDAKKKGDSVLDSPDSGLPPSPSPSHWALAAAGGGGGGERAPAPGALEPDAAATPAAPNPASLPNALGSGCSPRLCPLSFGEGVEFDPLPPTEVRYTSSVKYDSERHFIDDVHLPLGLAVASCSQTITCIPSCTWRNYKAEVRFEPRHKPARFLSTTIVYPKYPKTVYTTTLDYNCRKTLRRFLSSVELEAIELVGGDYLSEES</sequence>
<gene>
    <name evidence="7" type="ORF">EI555_018965</name>
</gene>
<feature type="compositionally biased region" description="Low complexity" evidence="6">
    <location>
        <begin position="74"/>
        <end position="95"/>
    </location>
</feature>